<feature type="transmembrane region" description="Helical" evidence="9">
    <location>
        <begin position="283"/>
        <end position="306"/>
    </location>
</feature>
<dbReference type="CDD" id="cd13123">
    <property type="entry name" value="MATE_MurJ_like"/>
    <property type="match status" value="1"/>
</dbReference>
<dbReference type="GO" id="GO:0034204">
    <property type="term" value="P:lipid translocation"/>
    <property type="evidence" value="ECO:0007669"/>
    <property type="project" value="TreeGrafter"/>
</dbReference>
<dbReference type="EMBL" id="LR134476">
    <property type="protein sequence ID" value="VEI12707.1"/>
    <property type="molecule type" value="Genomic_DNA"/>
</dbReference>
<dbReference type="KEGG" id="tbw:NCTC13354_00396"/>
<evidence type="ECO:0000256" key="9">
    <source>
        <dbReference type="SAM" id="Phobius"/>
    </source>
</evidence>
<feature type="transmembrane region" description="Helical" evidence="9">
    <location>
        <begin position="627"/>
        <end position="648"/>
    </location>
</feature>
<sequence length="675" mass="71566">MASVVNLGAYVVNRSVHNMNYDGRMHEESSYRPRHGKTRDVSTRIKTQIDDLFAEADWVRSPDVAGVPQPGGVQEAGGVAAATGADPDADGKAGADGEAGTDGEAGAAGKAGEGGAAGETKPEKRTSVGKSSLTMALGTFTSRVLGLVRSPLLMGAVVGLTGPVSDAFDIANKIPNLLYMIIAGGLVNAVLVPAIVRAMKNSEDEGQSFINKLLTMSITLLGAITLVVVAAAPIIVKFYAATMSPEWYHLTVLFAYWCLPQVFFYGMYTIFGQILNARENFGPYMWAPALNNVVAIIGLVAMLGIYGREDPTAVSSAAEWMGDRAIMLAGVSTLGIAAQALVLIIPMYRAGIRFKPDFHWRGSGLGRAGRVSLWALATMLVGMVSGMIESNMAAGATARGLAMGLETTDVAGNFAYSTAYSIYSLPTSLITVSITTAMFTLFTKSVVDRNIVRLKAQISTTLKVVSMFNVLATAGIVALALPIMRLLGPVAEPNEVAALARVLTTMSFGLIGIGIVSVLDKVFYAMEETRTVFFIGLPFQFLGMAGFLIAGQLDPRWTVAGIGVVMSVTNLLSAALTFYVLRRRLGSLDTRDLIATHVKLIAIGAIMAGIGLVLVRAVGTDLLASSVPASFGAIVVIGVVIVAGFFLLMKAFNMPEYDEAKRYARRILGRFTRRR</sequence>
<dbReference type="GO" id="GO:0015648">
    <property type="term" value="F:lipid-linked peptidoglycan transporter activity"/>
    <property type="evidence" value="ECO:0007669"/>
    <property type="project" value="TreeGrafter"/>
</dbReference>
<dbReference type="GO" id="GO:0009252">
    <property type="term" value="P:peptidoglycan biosynthetic process"/>
    <property type="evidence" value="ECO:0007669"/>
    <property type="project" value="UniProtKB-KW"/>
</dbReference>
<feature type="transmembrane region" description="Helical" evidence="9">
    <location>
        <begin position="371"/>
        <end position="388"/>
    </location>
</feature>
<evidence type="ECO:0000256" key="2">
    <source>
        <dbReference type="ARBA" id="ARBA00022475"/>
    </source>
</evidence>
<evidence type="ECO:0000313" key="10">
    <source>
        <dbReference type="EMBL" id="VEI12707.1"/>
    </source>
</evidence>
<evidence type="ECO:0000256" key="6">
    <source>
        <dbReference type="ARBA" id="ARBA00022989"/>
    </source>
</evidence>
<evidence type="ECO:0000256" key="5">
    <source>
        <dbReference type="ARBA" id="ARBA00022984"/>
    </source>
</evidence>
<dbReference type="GO" id="GO:0008360">
    <property type="term" value="P:regulation of cell shape"/>
    <property type="evidence" value="ECO:0007669"/>
    <property type="project" value="UniProtKB-KW"/>
</dbReference>
<evidence type="ECO:0000256" key="7">
    <source>
        <dbReference type="ARBA" id="ARBA00023136"/>
    </source>
</evidence>
<feature type="compositionally biased region" description="Low complexity" evidence="8">
    <location>
        <begin position="96"/>
        <end position="108"/>
    </location>
</feature>
<organism evidence="10 11">
    <name type="scientific">Trueperella bialowiezensis</name>
    <dbReference type="NCBI Taxonomy" id="312285"/>
    <lineage>
        <taxon>Bacteria</taxon>
        <taxon>Bacillati</taxon>
        <taxon>Actinomycetota</taxon>
        <taxon>Actinomycetes</taxon>
        <taxon>Actinomycetales</taxon>
        <taxon>Actinomycetaceae</taxon>
        <taxon>Trueperella</taxon>
    </lineage>
</organism>
<evidence type="ECO:0000256" key="4">
    <source>
        <dbReference type="ARBA" id="ARBA00022960"/>
    </source>
</evidence>
<dbReference type="AlphaFoldDB" id="A0A3S4UY25"/>
<feature type="transmembrane region" description="Helical" evidence="9">
    <location>
        <begin position="464"/>
        <end position="484"/>
    </location>
</feature>
<gene>
    <name evidence="10" type="primary">murJ_2</name>
    <name evidence="10" type="ORF">NCTC13354_00396</name>
</gene>
<feature type="transmembrane region" description="Helical" evidence="9">
    <location>
        <begin position="593"/>
        <end position="615"/>
    </location>
</feature>
<keyword evidence="7 9" id="KW-0472">Membrane</keyword>
<protein>
    <submittedName>
        <fullName evidence="10">Integral membrane protein MviN</fullName>
    </submittedName>
</protein>
<evidence type="ECO:0000256" key="3">
    <source>
        <dbReference type="ARBA" id="ARBA00022692"/>
    </source>
</evidence>
<feature type="transmembrane region" description="Helical" evidence="9">
    <location>
        <begin position="326"/>
        <end position="350"/>
    </location>
</feature>
<feature type="region of interest" description="Disordered" evidence="8">
    <location>
        <begin position="63"/>
        <end position="130"/>
    </location>
</feature>
<keyword evidence="4" id="KW-0133">Cell shape</keyword>
<name>A0A3S4UY25_9ACTO</name>
<keyword evidence="5" id="KW-0573">Peptidoglycan synthesis</keyword>
<dbReference type="Pfam" id="PF03023">
    <property type="entry name" value="MurJ"/>
    <property type="match status" value="1"/>
</dbReference>
<accession>A0A3S4UY25</accession>
<keyword evidence="6 9" id="KW-1133">Transmembrane helix</keyword>
<dbReference type="InterPro" id="IPR004268">
    <property type="entry name" value="MurJ"/>
</dbReference>
<feature type="transmembrane region" description="Helical" evidence="9">
    <location>
        <begin position="177"/>
        <end position="196"/>
    </location>
</feature>
<feature type="compositionally biased region" description="Low complexity" evidence="8">
    <location>
        <begin position="66"/>
        <end position="86"/>
    </location>
</feature>
<dbReference type="InterPro" id="IPR051050">
    <property type="entry name" value="Lipid_II_flippase_MurJ/MviN"/>
</dbReference>
<dbReference type="PRINTS" id="PR01806">
    <property type="entry name" value="VIRFACTRMVIN"/>
</dbReference>
<keyword evidence="11" id="KW-1185">Reference proteome</keyword>
<evidence type="ECO:0000256" key="8">
    <source>
        <dbReference type="SAM" id="MobiDB-lite"/>
    </source>
</evidence>
<feature type="transmembrane region" description="Helical" evidence="9">
    <location>
        <begin position="496"/>
        <end position="519"/>
    </location>
</feature>
<dbReference type="PANTHER" id="PTHR47019">
    <property type="entry name" value="LIPID II FLIPPASE MURJ"/>
    <property type="match status" value="1"/>
</dbReference>
<feature type="transmembrane region" description="Helical" evidence="9">
    <location>
        <begin position="531"/>
        <end position="551"/>
    </location>
</feature>
<feature type="transmembrane region" description="Helical" evidence="9">
    <location>
        <begin position="247"/>
        <end position="271"/>
    </location>
</feature>
<dbReference type="GO" id="GO:0005886">
    <property type="term" value="C:plasma membrane"/>
    <property type="evidence" value="ECO:0007669"/>
    <property type="project" value="UniProtKB-SubCell"/>
</dbReference>
<keyword evidence="2" id="KW-1003">Cell membrane</keyword>
<dbReference type="Proteomes" id="UP000269542">
    <property type="component" value="Chromosome"/>
</dbReference>
<comment type="subcellular location">
    <subcellularLocation>
        <location evidence="1">Cell membrane</location>
        <topology evidence="1">Multi-pass membrane protein</topology>
    </subcellularLocation>
</comment>
<dbReference type="NCBIfam" id="TIGR01695">
    <property type="entry name" value="murJ_mviN"/>
    <property type="match status" value="1"/>
</dbReference>
<dbReference type="PANTHER" id="PTHR47019:SF1">
    <property type="entry name" value="LIPID II FLIPPASE MURJ"/>
    <property type="match status" value="1"/>
</dbReference>
<keyword evidence="3 9" id="KW-0812">Transmembrane</keyword>
<feature type="transmembrane region" description="Helical" evidence="9">
    <location>
        <begin position="217"/>
        <end position="241"/>
    </location>
</feature>
<evidence type="ECO:0000313" key="11">
    <source>
        <dbReference type="Proteomes" id="UP000269542"/>
    </source>
</evidence>
<evidence type="ECO:0000256" key="1">
    <source>
        <dbReference type="ARBA" id="ARBA00004651"/>
    </source>
</evidence>
<reference evidence="10 11" key="1">
    <citation type="submission" date="2018-12" db="EMBL/GenBank/DDBJ databases">
        <authorList>
            <consortium name="Pathogen Informatics"/>
        </authorList>
    </citation>
    <scope>NUCLEOTIDE SEQUENCE [LARGE SCALE GENOMIC DNA]</scope>
    <source>
        <strain evidence="10 11">NCTC13354</strain>
    </source>
</reference>
<proteinExistence type="predicted"/>
<feature type="transmembrane region" description="Helical" evidence="9">
    <location>
        <begin position="557"/>
        <end position="581"/>
    </location>
</feature>
<feature type="transmembrane region" description="Helical" evidence="9">
    <location>
        <begin position="422"/>
        <end position="443"/>
    </location>
</feature>